<evidence type="ECO:0000256" key="3">
    <source>
        <dbReference type="ARBA" id="ARBA00023125"/>
    </source>
</evidence>
<keyword evidence="7" id="KW-1185">Reference proteome</keyword>
<dbReference type="Pfam" id="PF03466">
    <property type="entry name" value="LysR_substrate"/>
    <property type="match status" value="1"/>
</dbReference>
<dbReference type="RefSeq" id="WP_222160728.1">
    <property type="nucleotide sequence ID" value="NZ_CP081864.1"/>
</dbReference>
<dbReference type="Pfam" id="PF00126">
    <property type="entry name" value="HTH_1"/>
    <property type="match status" value="1"/>
</dbReference>
<protein>
    <submittedName>
        <fullName evidence="6">LysR family transcriptional regulator</fullName>
    </submittedName>
</protein>
<dbReference type="InterPro" id="IPR036388">
    <property type="entry name" value="WH-like_DNA-bd_sf"/>
</dbReference>
<dbReference type="PRINTS" id="PR00039">
    <property type="entry name" value="HTHLYSR"/>
</dbReference>
<organism evidence="6 7">
    <name type="scientific">Symbiopectobacterium purcellii</name>
    <dbReference type="NCBI Taxonomy" id="2871826"/>
    <lineage>
        <taxon>Bacteria</taxon>
        <taxon>Pseudomonadati</taxon>
        <taxon>Pseudomonadota</taxon>
        <taxon>Gammaproteobacteria</taxon>
        <taxon>Enterobacterales</taxon>
        <taxon>Enterobacteriaceae</taxon>
    </lineage>
</organism>
<gene>
    <name evidence="6" type="ORF">K6K13_10485</name>
</gene>
<evidence type="ECO:0000259" key="5">
    <source>
        <dbReference type="PROSITE" id="PS50931"/>
    </source>
</evidence>
<evidence type="ECO:0000313" key="7">
    <source>
        <dbReference type="Proteomes" id="UP000825886"/>
    </source>
</evidence>
<dbReference type="InterPro" id="IPR000847">
    <property type="entry name" value="LysR_HTH_N"/>
</dbReference>
<dbReference type="Proteomes" id="UP000825886">
    <property type="component" value="Chromosome"/>
</dbReference>
<keyword evidence="4" id="KW-0804">Transcription</keyword>
<dbReference type="Gene3D" id="1.10.10.10">
    <property type="entry name" value="Winged helix-like DNA-binding domain superfamily/Winged helix DNA-binding domain"/>
    <property type="match status" value="1"/>
</dbReference>
<dbReference type="Gene3D" id="3.40.190.10">
    <property type="entry name" value="Periplasmic binding protein-like II"/>
    <property type="match status" value="2"/>
</dbReference>
<evidence type="ECO:0000256" key="4">
    <source>
        <dbReference type="ARBA" id="ARBA00023163"/>
    </source>
</evidence>
<keyword evidence="2" id="KW-0805">Transcription regulation</keyword>
<sequence>MAQFNLDQLVTYKRVIQRGSFTSAAAALGISQPAVSLQIRQLELALHVRLVERTGRGVRPTAAGLALLDHCESIESAVNAAMQAIAQHQHDISGTVTMGTGATACIHLLPTLLCQLQKAHPRLSIGVRTGNTQDIVRAVEENSIDMGLVTLPANGRSLSVTPVMKEEFIAIAQADSIGGSPTFTPTTLADKPWIAFETGSNTRQLIDGWFHADGKATTPTMALGSIEAIKRMVSAGLGYSIVPSMSVMTPADKVGLDVYPLEPTLHRELGIVMRQDKVINRSMAKVLERIHTLTDSSITPL</sequence>
<dbReference type="InterPro" id="IPR050950">
    <property type="entry name" value="HTH-type_LysR_regulators"/>
</dbReference>
<accession>A0ABX9ARS3</accession>
<dbReference type="SUPFAM" id="SSF53850">
    <property type="entry name" value="Periplasmic binding protein-like II"/>
    <property type="match status" value="1"/>
</dbReference>
<dbReference type="CDD" id="cd05466">
    <property type="entry name" value="PBP2_LTTR_substrate"/>
    <property type="match status" value="1"/>
</dbReference>
<evidence type="ECO:0000256" key="2">
    <source>
        <dbReference type="ARBA" id="ARBA00023015"/>
    </source>
</evidence>
<dbReference type="InterPro" id="IPR036390">
    <property type="entry name" value="WH_DNA-bd_sf"/>
</dbReference>
<dbReference type="EMBL" id="CP081864">
    <property type="protein sequence ID" value="QZN97692.1"/>
    <property type="molecule type" value="Genomic_DNA"/>
</dbReference>
<evidence type="ECO:0000256" key="1">
    <source>
        <dbReference type="ARBA" id="ARBA00009437"/>
    </source>
</evidence>
<dbReference type="SUPFAM" id="SSF46785">
    <property type="entry name" value="Winged helix' DNA-binding domain"/>
    <property type="match status" value="1"/>
</dbReference>
<dbReference type="PROSITE" id="PS50931">
    <property type="entry name" value="HTH_LYSR"/>
    <property type="match status" value="1"/>
</dbReference>
<comment type="similarity">
    <text evidence="1">Belongs to the LysR transcriptional regulatory family.</text>
</comment>
<feature type="domain" description="HTH lysR-type" evidence="5">
    <location>
        <begin position="4"/>
        <end position="61"/>
    </location>
</feature>
<name>A0ABX9ARS3_9ENTR</name>
<proteinExistence type="inferred from homology"/>
<evidence type="ECO:0000313" key="6">
    <source>
        <dbReference type="EMBL" id="QZN97692.1"/>
    </source>
</evidence>
<keyword evidence="3" id="KW-0238">DNA-binding</keyword>
<dbReference type="InterPro" id="IPR005119">
    <property type="entry name" value="LysR_subst-bd"/>
</dbReference>
<dbReference type="PANTHER" id="PTHR30419">
    <property type="entry name" value="HTH-TYPE TRANSCRIPTIONAL REGULATOR YBHD"/>
    <property type="match status" value="1"/>
</dbReference>
<reference evidence="6 7" key="1">
    <citation type="submission" date="2021-08" db="EMBL/GenBank/DDBJ databases">
        <title>Culture and genomic analysis of Symbiopectobacterium purcellii sp. nov. gen. nov., isolated from the leafhopper Empoasca decipiens.</title>
        <authorList>
            <person name="Nadal-Jimenez P."/>
            <person name="Siozios S."/>
            <person name="Halliday N."/>
            <person name="Camara M."/>
            <person name="Hurst G.D.D."/>
        </authorList>
    </citation>
    <scope>NUCLEOTIDE SEQUENCE [LARGE SCALE GENOMIC DNA]</scope>
    <source>
        <strain evidence="6 7">SyEd1</strain>
    </source>
</reference>